<gene>
    <name evidence="2" type="ORF">VC83_05059</name>
</gene>
<organism evidence="2">
    <name type="scientific">Pseudogymnoascus destructans</name>
    <dbReference type="NCBI Taxonomy" id="655981"/>
    <lineage>
        <taxon>Eukaryota</taxon>
        <taxon>Fungi</taxon>
        <taxon>Dikarya</taxon>
        <taxon>Ascomycota</taxon>
        <taxon>Pezizomycotina</taxon>
        <taxon>Leotiomycetes</taxon>
        <taxon>Thelebolales</taxon>
        <taxon>Thelebolaceae</taxon>
        <taxon>Pseudogymnoascus</taxon>
    </lineage>
</organism>
<evidence type="ECO:0000256" key="1">
    <source>
        <dbReference type="SAM" id="MobiDB-lite"/>
    </source>
</evidence>
<dbReference type="GeneID" id="36288126"/>
<feature type="compositionally biased region" description="Low complexity" evidence="1">
    <location>
        <begin position="112"/>
        <end position="127"/>
    </location>
</feature>
<dbReference type="OrthoDB" id="5400063at2759"/>
<dbReference type="Proteomes" id="UP000077154">
    <property type="component" value="Unassembled WGS sequence"/>
</dbReference>
<feature type="region of interest" description="Disordered" evidence="1">
    <location>
        <begin position="1"/>
        <end position="278"/>
    </location>
</feature>
<dbReference type="eggNOG" id="ENOG502S9W4">
    <property type="taxonomic scope" value="Eukaryota"/>
</dbReference>
<dbReference type="RefSeq" id="XP_024323752.1">
    <property type="nucleotide sequence ID" value="XM_024468684.1"/>
</dbReference>
<evidence type="ECO:0008006" key="3">
    <source>
        <dbReference type="Google" id="ProtNLM"/>
    </source>
</evidence>
<feature type="region of interest" description="Disordered" evidence="1">
    <location>
        <begin position="294"/>
        <end position="330"/>
    </location>
</feature>
<sequence length="349" mass="37809">MEPVPETERMSEFRSSPVPTLRIHEAPTFQPTLPFSNNPSWTKKPPSTRRATDPTPSSPLGWGPTTVAYRPRNISPYSRSHVRSHSAASTPTPPMSRAKSMPGVSRVGFNIGSPARPSSPAGSPNRNRSLRKPVDEVFPVAPPLPNRGLMIDTSDRVAIPEEVEEEEEEETPRGYERGSSPGLIPSTSNPHLRRSSSPSRNLSIHYPTSGATTPTSPSSITSSPLYPTSRYDGRYDSFNSYPYPTSTSTSSVPTTPSSLRSRSPSISSLETIPDTPDAEEAALEAERIAQLKAAADAVEGEEDGGRGSDAVVGRGRKLSPGFGRDKSKRWSVCGAERRGDIDLETIWED</sequence>
<dbReference type="AlphaFoldDB" id="A0A177A8J7"/>
<feature type="compositionally biased region" description="Acidic residues" evidence="1">
    <location>
        <begin position="161"/>
        <end position="170"/>
    </location>
</feature>
<dbReference type="EMBL" id="KV441396">
    <property type="protein sequence ID" value="OAF58467.1"/>
    <property type="molecule type" value="Genomic_DNA"/>
</dbReference>
<proteinExistence type="predicted"/>
<dbReference type="VEuPathDB" id="FungiDB:GMDG_01631"/>
<feature type="compositionally biased region" description="Low complexity" evidence="1">
    <location>
        <begin position="195"/>
        <end position="229"/>
    </location>
</feature>
<protein>
    <recommendedName>
        <fullName evidence="3">Basic proline-rich protein</fullName>
    </recommendedName>
</protein>
<evidence type="ECO:0000313" key="2">
    <source>
        <dbReference type="EMBL" id="OAF58467.1"/>
    </source>
</evidence>
<feature type="compositionally biased region" description="Low complexity" evidence="1">
    <location>
        <begin position="240"/>
        <end position="269"/>
    </location>
</feature>
<feature type="compositionally biased region" description="Basic and acidic residues" evidence="1">
    <location>
        <begin position="1"/>
        <end position="12"/>
    </location>
</feature>
<name>A0A177A8J7_9PEZI</name>
<feature type="compositionally biased region" description="Polar residues" evidence="1">
    <location>
        <begin position="29"/>
        <end position="41"/>
    </location>
</feature>
<accession>A0A177A8J7</accession>
<reference evidence="2" key="1">
    <citation type="submission" date="2016-03" db="EMBL/GenBank/DDBJ databases">
        <title>Updated assembly of Pseudogymnoascus destructans, the fungus causing white-nose syndrome of bats.</title>
        <authorList>
            <person name="Palmer J.M."/>
            <person name="Drees K.P."/>
            <person name="Foster J.T."/>
            <person name="Lindner D.L."/>
        </authorList>
    </citation>
    <scope>NUCLEOTIDE SEQUENCE [LARGE SCALE GENOMIC DNA]</scope>
    <source>
        <strain evidence="2">20631-21</strain>
    </source>
</reference>